<comment type="caution">
    <text evidence="3">The sequence shown here is derived from an EMBL/GenBank/DDBJ whole genome shotgun (WGS) entry which is preliminary data.</text>
</comment>
<accession>A0ABW6UQM1</accession>
<keyword evidence="4" id="KW-1185">Reference proteome</keyword>
<evidence type="ECO:0000256" key="2">
    <source>
        <dbReference type="SAM" id="Phobius"/>
    </source>
</evidence>
<feature type="region of interest" description="Disordered" evidence="1">
    <location>
        <begin position="343"/>
        <end position="372"/>
    </location>
</feature>
<keyword evidence="2" id="KW-1133">Transmembrane helix</keyword>
<sequence>MHSGQKAMTGFVTVILTLLFLIVGLMTRWPLWAWPVSVCVLGAYVAASFAYARRRRPVMPPERQLEPDLPIAPVERWECVVRDVALPSLSDDYDFLFSATIRWLPQDPPMDASTVNLGGLAVDAVLERARRVTQQSSPRRSSLVQHRLNGELATMLPDASGRVVTMADNVRLKLEEADRERLEKLATVRKDEAVWEHERKWEQSKRAYLGDDVLKSPGSAVVWWLAKNDERIDKTVSDIGLLAELASAAHDQPVPSDFHRFIPGLAAEPAPDAMWEPDPEPARAEPRTADDDVDRLLDCLGISEDDPQSLLFLKRVADDAEGAGQFAMAEAIRRRLALFSQGRSMPDESYDPEPPYGEAPPDDAPGQDNRGF</sequence>
<dbReference type="RefSeq" id="WP_387891136.1">
    <property type="nucleotide sequence ID" value="NZ_JBIAWJ010000020.1"/>
</dbReference>
<reference evidence="3 4" key="1">
    <citation type="submission" date="2024-10" db="EMBL/GenBank/DDBJ databases">
        <title>The Natural Products Discovery Center: Release of the First 8490 Sequenced Strains for Exploring Actinobacteria Biosynthetic Diversity.</title>
        <authorList>
            <person name="Kalkreuter E."/>
            <person name="Kautsar S.A."/>
            <person name="Yang D."/>
            <person name="Bader C.D."/>
            <person name="Teijaro C.N."/>
            <person name="Fluegel L."/>
            <person name="Davis C.M."/>
            <person name="Simpson J.R."/>
            <person name="Lauterbach L."/>
            <person name="Steele A.D."/>
            <person name="Gui C."/>
            <person name="Meng S."/>
            <person name="Li G."/>
            <person name="Viehrig K."/>
            <person name="Ye F."/>
            <person name="Su P."/>
            <person name="Kiefer A.F."/>
            <person name="Nichols A."/>
            <person name="Cepeda A.J."/>
            <person name="Yan W."/>
            <person name="Fan B."/>
            <person name="Jiang Y."/>
            <person name="Adhikari A."/>
            <person name="Zheng C.-J."/>
            <person name="Schuster L."/>
            <person name="Cowan T.M."/>
            <person name="Smanski M.J."/>
            <person name="Chevrette M.G."/>
            <person name="De Carvalho L.P.S."/>
            <person name="Shen B."/>
        </authorList>
    </citation>
    <scope>NUCLEOTIDE SEQUENCE [LARGE SCALE GENOMIC DNA]</scope>
    <source>
        <strain evidence="3 4">NPDC001390</strain>
    </source>
</reference>
<feature type="transmembrane region" description="Helical" evidence="2">
    <location>
        <begin position="7"/>
        <end position="26"/>
    </location>
</feature>
<keyword evidence="2" id="KW-0812">Transmembrane</keyword>
<feature type="transmembrane region" description="Helical" evidence="2">
    <location>
        <begin position="32"/>
        <end position="52"/>
    </location>
</feature>
<feature type="region of interest" description="Disordered" evidence="1">
    <location>
        <begin position="269"/>
        <end position="289"/>
    </location>
</feature>
<evidence type="ECO:0000313" key="4">
    <source>
        <dbReference type="Proteomes" id="UP001602058"/>
    </source>
</evidence>
<dbReference type="EMBL" id="JBIAWJ010000020">
    <property type="protein sequence ID" value="MFF4525743.1"/>
    <property type="molecule type" value="Genomic_DNA"/>
</dbReference>
<name>A0ABW6UQM1_9ACTN</name>
<gene>
    <name evidence="3" type="ORF">ACFY1D_30595</name>
</gene>
<protein>
    <submittedName>
        <fullName evidence="3">Phage holin family protein</fullName>
    </submittedName>
</protein>
<dbReference type="Proteomes" id="UP001602058">
    <property type="component" value="Unassembled WGS sequence"/>
</dbReference>
<evidence type="ECO:0000256" key="1">
    <source>
        <dbReference type="SAM" id="MobiDB-lite"/>
    </source>
</evidence>
<proteinExistence type="predicted"/>
<keyword evidence="2" id="KW-0472">Membrane</keyword>
<organism evidence="3 4">
    <name type="scientific">Streptomyces bluensis</name>
    <dbReference type="NCBI Taxonomy" id="33897"/>
    <lineage>
        <taxon>Bacteria</taxon>
        <taxon>Bacillati</taxon>
        <taxon>Actinomycetota</taxon>
        <taxon>Actinomycetes</taxon>
        <taxon>Kitasatosporales</taxon>
        <taxon>Streptomycetaceae</taxon>
        <taxon>Streptomyces</taxon>
    </lineage>
</organism>
<evidence type="ECO:0000313" key="3">
    <source>
        <dbReference type="EMBL" id="MFF4525743.1"/>
    </source>
</evidence>
<feature type="compositionally biased region" description="Basic and acidic residues" evidence="1">
    <location>
        <begin position="280"/>
        <end position="289"/>
    </location>
</feature>